<evidence type="ECO:0000313" key="3">
    <source>
        <dbReference type="Proteomes" id="UP000194236"/>
    </source>
</evidence>
<feature type="region of interest" description="Disordered" evidence="1">
    <location>
        <begin position="54"/>
        <end position="113"/>
    </location>
</feature>
<dbReference type="OrthoDB" id="10579627at2759"/>
<comment type="caution">
    <text evidence="2">The sequence shown here is derived from an EMBL/GenBank/DDBJ whole genome shotgun (WGS) entry which is preliminary data.</text>
</comment>
<evidence type="ECO:0000256" key="1">
    <source>
        <dbReference type="SAM" id="MobiDB-lite"/>
    </source>
</evidence>
<dbReference type="EMBL" id="MUJZ01007795">
    <property type="protein sequence ID" value="OTF82580.1"/>
    <property type="molecule type" value="Genomic_DNA"/>
</dbReference>
<dbReference type="Proteomes" id="UP000194236">
    <property type="component" value="Unassembled WGS sequence"/>
</dbReference>
<organism evidence="2 3">
    <name type="scientific">Euroglyphus maynei</name>
    <name type="common">Mayne's house dust mite</name>
    <dbReference type="NCBI Taxonomy" id="6958"/>
    <lineage>
        <taxon>Eukaryota</taxon>
        <taxon>Metazoa</taxon>
        <taxon>Ecdysozoa</taxon>
        <taxon>Arthropoda</taxon>
        <taxon>Chelicerata</taxon>
        <taxon>Arachnida</taxon>
        <taxon>Acari</taxon>
        <taxon>Acariformes</taxon>
        <taxon>Sarcoptiformes</taxon>
        <taxon>Astigmata</taxon>
        <taxon>Psoroptidia</taxon>
        <taxon>Analgoidea</taxon>
        <taxon>Pyroglyphidae</taxon>
        <taxon>Pyroglyphinae</taxon>
        <taxon>Euroglyphus</taxon>
    </lineage>
</organism>
<feature type="region of interest" description="Disordered" evidence="1">
    <location>
        <begin position="1"/>
        <end position="25"/>
    </location>
</feature>
<reference evidence="2 3" key="1">
    <citation type="submission" date="2017-03" db="EMBL/GenBank/DDBJ databases">
        <title>Genome Survey of Euroglyphus maynei.</title>
        <authorList>
            <person name="Arlian L.G."/>
            <person name="Morgan M.S."/>
            <person name="Rider S.D."/>
        </authorList>
    </citation>
    <scope>NUCLEOTIDE SEQUENCE [LARGE SCALE GENOMIC DNA]</scope>
    <source>
        <strain evidence="2">Arlian Lab</strain>
        <tissue evidence="2">Whole body</tissue>
    </source>
</reference>
<protein>
    <submittedName>
        <fullName evidence="2">Uncharacterized protein</fullName>
    </submittedName>
</protein>
<name>A0A1Y3BNK6_EURMA</name>
<proteinExistence type="predicted"/>
<accession>A0A1Y3BNK6</accession>
<gene>
    <name evidence="2" type="ORF">BLA29_012893</name>
</gene>
<dbReference type="AlphaFoldDB" id="A0A1Y3BNK6"/>
<sequence>MEPKSIENDNVEPTIEKKQADNETEAGFPLRFPAGFEQQFGMFSSLMQQNQGLFDQLIGKQNQPKKDTNNNNNQADESQTSKSDNSRPDMAGKMFEQSMGMINQMFRDQGAAD</sequence>
<keyword evidence="3" id="KW-1185">Reference proteome</keyword>
<evidence type="ECO:0000313" key="2">
    <source>
        <dbReference type="EMBL" id="OTF82580.1"/>
    </source>
</evidence>
<feature type="non-terminal residue" evidence="2">
    <location>
        <position position="113"/>
    </location>
</feature>